<proteinExistence type="predicted"/>
<dbReference type="EMBL" id="GG676180">
    <property type="protein sequence ID" value="EER12016.1"/>
    <property type="molecule type" value="Genomic_DNA"/>
</dbReference>
<keyword evidence="2" id="KW-1185">Reference proteome</keyword>
<dbReference type="InParanoid" id="C5KTX4"/>
<dbReference type="Proteomes" id="UP000007800">
    <property type="component" value="Unassembled WGS sequence"/>
</dbReference>
<accession>C5KTX4</accession>
<organism evidence="2">
    <name type="scientific">Perkinsus marinus (strain ATCC 50983 / TXsc)</name>
    <dbReference type="NCBI Taxonomy" id="423536"/>
    <lineage>
        <taxon>Eukaryota</taxon>
        <taxon>Sar</taxon>
        <taxon>Alveolata</taxon>
        <taxon>Perkinsozoa</taxon>
        <taxon>Perkinsea</taxon>
        <taxon>Perkinsida</taxon>
        <taxon>Perkinsidae</taxon>
        <taxon>Perkinsus</taxon>
    </lineage>
</organism>
<dbReference type="RefSeq" id="XP_002780221.1">
    <property type="nucleotide sequence ID" value="XM_002780175.1"/>
</dbReference>
<reference evidence="1 2" key="1">
    <citation type="submission" date="2008-07" db="EMBL/GenBank/DDBJ databases">
        <authorList>
            <person name="El-Sayed N."/>
            <person name="Caler E."/>
            <person name="Inman J."/>
            <person name="Amedeo P."/>
            <person name="Hass B."/>
            <person name="Wortman J."/>
        </authorList>
    </citation>
    <scope>NUCLEOTIDE SEQUENCE [LARGE SCALE GENOMIC DNA]</scope>
    <source>
        <strain evidence="2">ATCC 50983 / TXsc</strain>
    </source>
</reference>
<dbReference type="GeneID" id="9060929"/>
<gene>
    <name evidence="1" type="ORF">Pmar_PMAR019119</name>
</gene>
<dbReference type="AlphaFoldDB" id="C5KTX4"/>
<dbReference type="OrthoDB" id="2163395at2759"/>
<name>C5KTX4_PERM5</name>
<dbReference type="OMA" id="MGPLFHF"/>
<evidence type="ECO:0008006" key="3">
    <source>
        <dbReference type="Google" id="ProtNLM"/>
    </source>
</evidence>
<evidence type="ECO:0000313" key="2">
    <source>
        <dbReference type="Proteomes" id="UP000007800"/>
    </source>
</evidence>
<sequence>MPNVGASPHPDDNNKHFTWEAKWKQYAPEKALLVSGSSITITADVLIINLGSFGGPFVIFTLTPLRNGLTLASQDRVSTMASLYRRCFIHGFRSGWVGGLWPSIPAIPQFCVLGPMYHIYASFLGQKAALVCTAVTETAITYGANTRNAEVAYNHYVPRTDRLTNLTPAYKPIGPGAFMHATRNALGMCGMRVFAAPLDEHMRKVIRNPQASRMLSDFVASCLSGAISMPFNQLYNFFVTSKEARAATRLQRVSLATTYLKGQYLTVAPDGSVRPSRIMLRDMGMRCLYAGTLFCIYATIERNLVENWSFLSERFSS</sequence>
<evidence type="ECO:0000313" key="1">
    <source>
        <dbReference type="EMBL" id="EER12016.1"/>
    </source>
</evidence>
<protein>
    <recommendedName>
        <fullName evidence="3">Mitochondrial carrier protein</fullName>
    </recommendedName>
</protein>